<evidence type="ECO:0000259" key="2">
    <source>
        <dbReference type="PROSITE" id="PS50076"/>
    </source>
</evidence>
<comment type="caution">
    <text evidence="3">The sequence shown here is derived from an EMBL/GenBank/DDBJ whole genome shotgun (WGS) entry which is preliminary data.</text>
</comment>
<protein>
    <recommendedName>
        <fullName evidence="2">J domain-containing protein</fullName>
    </recommendedName>
</protein>
<dbReference type="PROSITE" id="PS50076">
    <property type="entry name" value="DNAJ_2"/>
    <property type="match status" value="1"/>
</dbReference>
<dbReference type="Proteomes" id="UP000198406">
    <property type="component" value="Unassembled WGS sequence"/>
</dbReference>
<dbReference type="Pfam" id="PF00226">
    <property type="entry name" value="DnaJ"/>
    <property type="match status" value="1"/>
</dbReference>
<dbReference type="Gene3D" id="1.10.287.110">
    <property type="entry name" value="DnaJ domain"/>
    <property type="match status" value="1"/>
</dbReference>
<dbReference type="EMBL" id="BDSP01000252">
    <property type="protein sequence ID" value="GAX27055.1"/>
    <property type="molecule type" value="Genomic_DNA"/>
</dbReference>
<dbReference type="PRINTS" id="PR00625">
    <property type="entry name" value="JDOMAIN"/>
</dbReference>
<dbReference type="PANTHER" id="PTHR24074">
    <property type="entry name" value="CO-CHAPERONE PROTEIN DJLA"/>
    <property type="match status" value="1"/>
</dbReference>
<dbReference type="SMART" id="SM00271">
    <property type="entry name" value="DnaJ"/>
    <property type="match status" value="1"/>
</dbReference>
<keyword evidence="4" id="KW-1185">Reference proteome</keyword>
<dbReference type="Gene3D" id="6.10.250.3260">
    <property type="match status" value="2"/>
</dbReference>
<name>A0A1Z5KLQ3_FISSO</name>
<feature type="compositionally biased region" description="Polar residues" evidence="1">
    <location>
        <begin position="101"/>
        <end position="116"/>
    </location>
</feature>
<feature type="region of interest" description="Disordered" evidence="1">
    <location>
        <begin position="292"/>
        <end position="326"/>
    </location>
</feature>
<evidence type="ECO:0000313" key="4">
    <source>
        <dbReference type="Proteomes" id="UP000198406"/>
    </source>
</evidence>
<feature type="compositionally biased region" description="Polar residues" evidence="1">
    <location>
        <begin position="149"/>
        <end position="159"/>
    </location>
</feature>
<evidence type="ECO:0000256" key="1">
    <source>
        <dbReference type="SAM" id="MobiDB-lite"/>
    </source>
</evidence>
<gene>
    <name evidence="3" type="ORF">FisN_9Lh376</name>
</gene>
<feature type="compositionally biased region" description="Basic and acidic residues" evidence="1">
    <location>
        <begin position="292"/>
        <end position="321"/>
    </location>
</feature>
<feature type="region of interest" description="Disordered" evidence="1">
    <location>
        <begin position="362"/>
        <end position="385"/>
    </location>
</feature>
<dbReference type="InterPro" id="IPR001623">
    <property type="entry name" value="DnaJ_domain"/>
</dbReference>
<feature type="domain" description="J" evidence="2">
    <location>
        <begin position="6"/>
        <end position="74"/>
    </location>
</feature>
<dbReference type="SUPFAM" id="SSF46565">
    <property type="entry name" value="Chaperone J-domain"/>
    <property type="match status" value="1"/>
</dbReference>
<reference evidence="3 4" key="1">
    <citation type="journal article" date="2015" name="Plant Cell">
        <title>Oil accumulation by the oleaginous diatom Fistulifera solaris as revealed by the genome and transcriptome.</title>
        <authorList>
            <person name="Tanaka T."/>
            <person name="Maeda Y."/>
            <person name="Veluchamy A."/>
            <person name="Tanaka M."/>
            <person name="Abida H."/>
            <person name="Marechal E."/>
            <person name="Bowler C."/>
            <person name="Muto M."/>
            <person name="Sunaga Y."/>
            <person name="Tanaka M."/>
            <person name="Yoshino T."/>
            <person name="Taniguchi T."/>
            <person name="Fukuda Y."/>
            <person name="Nemoto M."/>
            <person name="Matsumoto M."/>
            <person name="Wong P.S."/>
            <person name="Aburatani S."/>
            <person name="Fujibuchi W."/>
        </authorList>
    </citation>
    <scope>NUCLEOTIDE SEQUENCE [LARGE SCALE GENOMIC DNA]</scope>
    <source>
        <strain evidence="3 4">JPCC DA0580</strain>
    </source>
</reference>
<feature type="compositionally biased region" description="Low complexity" evidence="1">
    <location>
        <begin position="122"/>
        <end position="141"/>
    </location>
</feature>
<dbReference type="CDD" id="cd06257">
    <property type="entry name" value="DnaJ"/>
    <property type="match status" value="1"/>
</dbReference>
<proteinExistence type="predicted"/>
<sequence>MLNEESYYDILGVNEDATALEIRQAFLKWAQKLHPDKHPQASTAEKKEFTEAFQRIHQAYEVLRDYREDYDWEQKFYGAKSHSEEPKQESGFPFYKKANKESSQPSSAEDASCGSTKENENSKSANASAWAEEAESQSSGEAHNEKTDSQPSGEPQNLKTESHESENPQNGKTYSQWNEKPQNEKTYSQWSWSENPQNYKTDSQWSWNEKPHNEKTYCQWSWNENPQNYKTDSQWSWSENPQKNVKTPPCWQEKEAVFGTRADGQPCQRCLMYGKFCFQHTDQDPQFHKENLNKSRTTNKKEHSRPSPSDAGHDFRKEHSFGTRADGQPCQRCQAQGKFCFQHVNQVPTFCAQDTKHDASANWRQSAKKVPGQSHARFGTRADGQPCRRCEKQGKYCFQHT</sequence>
<dbReference type="AlphaFoldDB" id="A0A1Z5KLQ3"/>
<feature type="region of interest" description="Disordered" evidence="1">
    <location>
        <begin position="78"/>
        <end position="209"/>
    </location>
</feature>
<accession>A0A1Z5KLQ3</accession>
<organism evidence="3 4">
    <name type="scientific">Fistulifera solaris</name>
    <name type="common">Oleaginous diatom</name>
    <dbReference type="NCBI Taxonomy" id="1519565"/>
    <lineage>
        <taxon>Eukaryota</taxon>
        <taxon>Sar</taxon>
        <taxon>Stramenopiles</taxon>
        <taxon>Ochrophyta</taxon>
        <taxon>Bacillariophyta</taxon>
        <taxon>Bacillariophyceae</taxon>
        <taxon>Bacillariophycidae</taxon>
        <taxon>Naviculales</taxon>
        <taxon>Naviculaceae</taxon>
        <taxon>Fistulifera</taxon>
    </lineage>
</organism>
<dbReference type="OrthoDB" id="56323at2759"/>
<evidence type="ECO:0000313" key="3">
    <source>
        <dbReference type="EMBL" id="GAX27055.1"/>
    </source>
</evidence>
<dbReference type="InterPro" id="IPR036869">
    <property type="entry name" value="J_dom_sf"/>
</dbReference>
<dbReference type="InterPro" id="IPR050817">
    <property type="entry name" value="DjlA_DnaK_co-chaperone"/>
</dbReference>
<feature type="compositionally biased region" description="Polar residues" evidence="1">
    <location>
        <begin position="167"/>
        <end position="207"/>
    </location>
</feature>
<dbReference type="InParanoid" id="A0A1Z5KLQ3"/>